<accession>A0ACC1LV32</accession>
<reference evidence="1" key="1">
    <citation type="submission" date="2022-07" db="EMBL/GenBank/DDBJ databases">
        <title>Phylogenomic reconstructions and comparative analyses of Kickxellomycotina fungi.</title>
        <authorList>
            <person name="Reynolds N.K."/>
            <person name="Stajich J.E."/>
            <person name="Barry K."/>
            <person name="Grigoriev I.V."/>
            <person name="Crous P."/>
            <person name="Smith M.E."/>
        </authorList>
    </citation>
    <scope>NUCLEOTIDE SEQUENCE</scope>
    <source>
        <strain evidence="1">CBS 190363</strain>
    </source>
</reference>
<dbReference type="EMBL" id="JANBVB010002600">
    <property type="protein sequence ID" value="KAJ2883830.1"/>
    <property type="molecule type" value="Genomic_DNA"/>
</dbReference>
<name>A0ACC1LV32_9FUNG</name>
<proteinExistence type="predicted"/>
<gene>
    <name evidence="1" type="ORF">IWW38_005498</name>
</gene>
<protein>
    <submittedName>
        <fullName evidence="1">Uncharacterized protein</fullName>
    </submittedName>
</protein>
<evidence type="ECO:0000313" key="2">
    <source>
        <dbReference type="Proteomes" id="UP001139981"/>
    </source>
</evidence>
<sequence length="97" mass="11190">MEPSNFYVYHQGNGIITPKQKYLFVFPSSETPTEDVIGRFAASLFKKTNKRSRVELPASWDNYAEKSVLKQLEEKSEEGLNTDRKAILTSHIYKCWG</sequence>
<evidence type="ECO:0000313" key="1">
    <source>
        <dbReference type="EMBL" id="KAJ2883830.1"/>
    </source>
</evidence>
<keyword evidence="2" id="KW-1185">Reference proteome</keyword>
<feature type="non-terminal residue" evidence="1">
    <location>
        <position position="97"/>
    </location>
</feature>
<dbReference type="Proteomes" id="UP001139981">
    <property type="component" value="Unassembled WGS sequence"/>
</dbReference>
<comment type="caution">
    <text evidence="1">The sequence shown here is derived from an EMBL/GenBank/DDBJ whole genome shotgun (WGS) entry which is preliminary data.</text>
</comment>
<organism evidence="1 2">
    <name type="scientific">Coemansia aciculifera</name>
    <dbReference type="NCBI Taxonomy" id="417176"/>
    <lineage>
        <taxon>Eukaryota</taxon>
        <taxon>Fungi</taxon>
        <taxon>Fungi incertae sedis</taxon>
        <taxon>Zoopagomycota</taxon>
        <taxon>Kickxellomycotina</taxon>
        <taxon>Kickxellomycetes</taxon>
        <taxon>Kickxellales</taxon>
        <taxon>Kickxellaceae</taxon>
        <taxon>Coemansia</taxon>
    </lineage>
</organism>